<dbReference type="NCBIfam" id="TIGR01764">
    <property type="entry name" value="excise"/>
    <property type="match status" value="1"/>
</dbReference>
<dbReference type="EMBL" id="CP003696">
    <property type="protein sequence ID" value="AGP29685.1"/>
    <property type="molecule type" value="Genomic_DNA"/>
</dbReference>
<dbReference type="InterPro" id="IPR009061">
    <property type="entry name" value="DNA-bd_dom_put_sf"/>
</dbReference>
<reference evidence="1 2" key="1">
    <citation type="submission" date="2012-06" db="EMBL/GenBank/DDBJ databases">
        <title>Complete genome sequence of Corynebacterium terpenotabidum Y-11 (=DSM 44721).</title>
        <authorList>
            <person name="Ruckert C."/>
            <person name="Albersmeier A."/>
            <person name="Al-Dilaimi A."/>
            <person name="Szczepanowski R."/>
            <person name="Kalinowski J."/>
        </authorList>
    </citation>
    <scope>NUCLEOTIDE SEQUENCE [LARGE SCALE GENOMIC DNA]</scope>
    <source>
        <strain evidence="1 2">Y-11</strain>
    </source>
</reference>
<dbReference type="STRING" id="1200352.A606_00135"/>
<organism evidence="1 2">
    <name type="scientific">Corynebacterium terpenotabidum Y-11</name>
    <dbReference type="NCBI Taxonomy" id="1200352"/>
    <lineage>
        <taxon>Bacteria</taxon>
        <taxon>Bacillati</taxon>
        <taxon>Actinomycetota</taxon>
        <taxon>Actinomycetes</taxon>
        <taxon>Mycobacteriales</taxon>
        <taxon>Corynebacteriaceae</taxon>
        <taxon>Corynebacterium</taxon>
    </lineage>
</organism>
<evidence type="ECO:0000313" key="1">
    <source>
        <dbReference type="EMBL" id="AGP29685.1"/>
    </source>
</evidence>
<dbReference type="PATRIC" id="fig|1200352.3.peg.27"/>
<dbReference type="HOGENOM" id="CLU_2896493_0_0_11"/>
<evidence type="ECO:0008006" key="3">
    <source>
        <dbReference type="Google" id="ProtNLM"/>
    </source>
</evidence>
<evidence type="ECO:0000313" key="2">
    <source>
        <dbReference type="Proteomes" id="UP000014809"/>
    </source>
</evidence>
<gene>
    <name evidence="1" type="ORF">A606_00135</name>
</gene>
<dbReference type="KEGG" id="cter:A606_00135"/>
<accession>S4XDL9</accession>
<dbReference type="GO" id="GO:0003677">
    <property type="term" value="F:DNA binding"/>
    <property type="evidence" value="ECO:0007669"/>
    <property type="project" value="InterPro"/>
</dbReference>
<proteinExistence type="predicted"/>
<dbReference type="SUPFAM" id="SSF46955">
    <property type="entry name" value="Putative DNA-binding domain"/>
    <property type="match status" value="1"/>
</dbReference>
<sequence length="62" mass="6862">MNTPKYISANRAAEILGVTRRTIFRKLDAGLLTRYAMGGLLRLDENELHAVMAAANRNTADD</sequence>
<dbReference type="AlphaFoldDB" id="S4XDL9"/>
<dbReference type="Proteomes" id="UP000014809">
    <property type="component" value="Chromosome"/>
</dbReference>
<name>S4XDL9_9CORY</name>
<dbReference type="OrthoDB" id="4870800at2"/>
<dbReference type="RefSeq" id="WP_020440050.1">
    <property type="nucleotide sequence ID" value="NC_021663.1"/>
</dbReference>
<keyword evidence="2" id="KW-1185">Reference proteome</keyword>
<protein>
    <recommendedName>
        <fullName evidence="3">Helix-turn-helix domain-containing protein</fullName>
    </recommendedName>
</protein>
<dbReference type="InterPro" id="IPR010093">
    <property type="entry name" value="SinI_DNA-bd"/>
</dbReference>